<keyword evidence="4" id="KW-1015">Disulfide bond</keyword>
<dbReference type="PANTHER" id="PTHR42852">
    <property type="entry name" value="THIOL:DISULFIDE INTERCHANGE PROTEIN DSBE"/>
    <property type="match status" value="1"/>
</dbReference>
<dbReference type="Gene3D" id="3.40.30.10">
    <property type="entry name" value="Glutaredoxin"/>
    <property type="match status" value="1"/>
</dbReference>
<dbReference type="InterPro" id="IPR017937">
    <property type="entry name" value="Thioredoxin_CS"/>
</dbReference>
<accession>A0A2P6ARI7</accession>
<dbReference type="SUPFAM" id="SSF52833">
    <property type="entry name" value="Thioredoxin-like"/>
    <property type="match status" value="1"/>
</dbReference>
<gene>
    <name evidence="7" type="ORF">C5O18_07585</name>
</gene>
<dbReference type="InterPro" id="IPR004799">
    <property type="entry name" value="Periplasmic_diS_OxRdtase_DsbE"/>
</dbReference>
<dbReference type="CDD" id="cd03010">
    <property type="entry name" value="TlpA_like_DsbE"/>
    <property type="match status" value="1"/>
</dbReference>
<dbReference type="GO" id="GO:0015036">
    <property type="term" value="F:disulfide oxidoreductase activity"/>
    <property type="evidence" value="ECO:0007669"/>
    <property type="project" value="InterPro"/>
</dbReference>
<evidence type="ECO:0000256" key="3">
    <source>
        <dbReference type="ARBA" id="ARBA00022748"/>
    </source>
</evidence>
<dbReference type="PANTHER" id="PTHR42852:SF6">
    <property type="entry name" value="THIOL:DISULFIDE INTERCHANGE PROTEIN DSBE"/>
    <property type="match status" value="1"/>
</dbReference>
<evidence type="ECO:0000256" key="2">
    <source>
        <dbReference type="ARBA" id="ARBA00007758"/>
    </source>
</evidence>
<dbReference type="InterPro" id="IPR050553">
    <property type="entry name" value="Thioredoxin_ResA/DsbE_sf"/>
</dbReference>
<dbReference type="PROSITE" id="PS51352">
    <property type="entry name" value="THIOREDOXIN_2"/>
    <property type="match status" value="1"/>
</dbReference>
<sequence>MSRRARLLVFLVPLLLFAALAALLYSRNGTDPSFLPSARLGQPVPAFTLPALDDPARTLSQELLAGEVSLVNVWATWCAACLVENPVLLTLAGDGVRIVGINYKDERDAAQAWLREHGNAFAEVVFDEHGSLAIDLGVYGAPETYLVDREGRIRYRTVGVLDQRAWHDELKPRYDALVAETAVPPAAGGGQ</sequence>
<organism evidence="7 8">
    <name type="scientific">Amnimonas aquatica</name>
    <dbReference type="NCBI Taxonomy" id="2094561"/>
    <lineage>
        <taxon>Bacteria</taxon>
        <taxon>Pseudomonadati</taxon>
        <taxon>Pseudomonadota</taxon>
        <taxon>Gammaproteobacteria</taxon>
        <taxon>Moraxellales</taxon>
        <taxon>Moraxellaceae</taxon>
        <taxon>Amnimonas</taxon>
    </lineage>
</organism>
<evidence type="ECO:0000313" key="7">
    <source>
        <dbReference type="EMBL" id="PQA37195.1"/>
    </source>
</evidence>
<keyword evidence="8" id="KW-1185">Reference proteome</keyword>
<evidence type="ECO:0000256" key="4">
    <source>
        <dbReference type="ARBA" id="ARBA00023157"/>
    </source>
</evidence>
<keyword evidence="3" id="KW-0201">Cytochrome c-type biogenesis</keyword>
<reference evidence="8" key="1">
    <citation type="submission" date="2018-02" db="EMBL/GenBank/DDBJ databases">
        <title>Genome sequencing of Solimonas sp. HR-BB.</title>
        <authorList>
            <person name="Lee Y."/>
            <person name="Jeon C.O."/>
        </authorList>
    </citation>
    <scope>NUCLEOTIDE SEQUENCE [LARGE SCALE GENOMIC DNA]</scope>
    <source>
        <strain evidence="8">HR-E</strain>
    </source>
</reference>
<dbReference type="RefSeq" id="WP_105192873.1">
    <property type="nucleotide sequence ID" value="NZ_PTQZ01000189.1"/>
</dbReference>
<dbReference type="InterPro" id="IPR013766">
    <property type="entry name" value="Thioredoxin_domain"/>
</dbReference>
<dbReference type="OrthoDB" id="9799347at2"/>
<proteinExistence type="inferred from homology"/>
<keyword evidence="5" id="KW-0676">Redox-active center</keyword>
<comment type="subcellular location">
    <subcellularLocation>
        <location evidence="1">Cell inner membrane</location>
        <topology evidence="1">Single-pass membrane protein</topology>
        <orientation evidence="1">Periplasmic side</orientation>
    </subcellularLocation>
</comment>
<dbReference type="GO" id="GO:0017004">
    <property type="term" value="P:cytochrome complex assembly"/>
    <property type="evidence" value="ECO:0007669"/>
    <property type="project" value="UniProtKB-KW"/>
</dbReference>
<name>A0A2P6ARI7_9GAMM</name>
<evidence type="ECO:0000313" key="8">
    <source>
        <dbReference type="Proteomes" id="UP000243900"/>
    </source>
</evidence>
<dbReference type="PROSITE" id="PS00194">
    <property type="entry name" value="THIOREDOXIN_1"/>
    <property type="match status" value="1"/>
</dbReference>
<dbReference type="NCBIfam" id="TIGR00385">
    <property type="entry name" value="dsbE"/>
    <property type="match status" value="1"/>
</dbReference>
<evidence type="ECO:0000259" key="6">
    <source>
        <dbReference type="PROSITE" id="PS51352"/>
    </source>
</evidence>
<dbReference type="GO" id="GO:0030288">
    <property type="term" value="C:outer membrane-bounded periplasmic space"/>
    <property type="evidence" value="ECO:0007669"/>
    <property type="project" value="InterPro"/>
</dbReference>
<protein>
    <submittedName>
        <fullName evidence="7">DsbE family thiol:disulfide interchange protein</fullName>
    </submittedName>
</protein>
<dbReference type="InterPro" id="IPR036249">
    <property type="entry name" value="Thioredoxin-like_sf"/>
</dbReference>
<dbReference type="GO" id="GO:0005886">
    <property type="term" value="C:plasma membrane"/>
    <property type="evidence" value="ECO:0007669"/>
    <property type="project" value="UniProtKB-SubCell"/>
</dbReference>
<dbReference type="AlphaFoldDB" id="A0A2P6ARI7"/>
<dbReference type="InterPro" id="IPR013740">
    <property type="entry name" value="Redoxin"/>
</dbReference>
<comment type="similarity">
    <text evidence="2">Belongs to the thioredoxin family. DsbE subfamily.</text>
</comment>
<dbReference type="EMBL" id="PTQZ01000189">
    <property type="protein sequence ID" value="PQA37195.1"/>
    <property type="molecule type" value="Genomic_DNA"/>
</dbReference>
<evidence type="ECO:0000256" key="1">
    <source>
        <dbReference type="ARBA" id="ARBA00004383"/>
    </source>
</evidence>
<dbReference type="Pfam" id="PF08534">
    <property type="entry name" value="Redoxin"/>
    <property type="match status" value="1"/>
</dbReference>
<feature type="domain" description="Thioredoxin" evidence="6">
    <location>
        <begin position="38"/>
        <end position="179"/>
    </location>
</feature>
<dbReference type="Proteomes" id="UP000243900">
    <property type="component" value="Unassembled WGS sequence"/>
</dbReference>
<evidence type="ECO:0000256" key="5">
    <source>
        <dbReference type="ARBA" id="ARBA00023284"/>
    </source>
</evidence>
<comment type="caution">
    <text evidence="7">The sequence shown here is derived from an EMBL/GenBank/DDBJ whole genome shotgun (WGS) entry which is preliminary data.</text>
</comment>